<dbReference type="GO" id="GO:1905515">
    <property type="term" value="P:non-motile cilium assembly"/>
    <property type="evidence" value="ECO:0007669"/>
    <property type="project" value="TreeGrafter"/>
</dbReference>
<dbReference type="GO" id="GO:0042073">
    <property type="term" value="P:intraciliary transport"/>
    <property type="evidence" value="ECO:0007669"/>
    <property type="project" value="TreeGrafter"/>
</dbReference>
<evidence type="ECO:0000256" key="3">
    <source>
        <dbReference type="ARBA" id="ARBA00023069"/>
    </source>
</evidence>
<sequence length="278" mass="31144">GIPIDFTAAKLKSGAGENVIYILSALADAALIHVGFKWEKMIPPKEEDEDTAVDEQDDDDDNEDVTEDPTSFLDDEDDDNVIEIDLKAQGVVTESKDPLKSVLQSNTDSISWKQEVERVAPQLKITLRQDAKDWRLHLEQMNSMHKNVEQKVGNVGPDLEIISKGIAKTLERISTREKSLNTQLSSMMNKFKRATDTRAELREKYKAASVGVSSRTETLDRISDDIEQLKQQIEEQGAKSSDGAPLTMNVQIGVLEQSILNTYLRDHFNFSANLLNIL</sequence>
<dbReference type="PANTHER" id="PTHR16011:SF0">
    <property type="entry name" value="INTRAFLAGELLAR TRANSPORT PROTEIN 57 HOMOLOG"/>
    <property type="match status" value="1"/>
</dbReference>
<dbReference type="GO" id="GO:0005794">
    <property type="term" value="C:Golgi apparatus"/>
    <property type="evidence" value="ECO:0007669"/>
    <property type="project" value="TreeGrafter"/>
</dbReference>
<dbReference type="PANTHER" id="PTHR16011">
    <property type="entry name" value="IFT57/HIPPI"/>
    <property type="match status" value="1"/>
</dbReference>
<reference evidence="8" key="1">
    <citation type="submission" date="2011-07" db="EMBL/GenBank/DDBJ databases">
        <authorList>
            <consortium name="Caenorhabditis brenneri Sequencing and Analysis Consortium"/>
            <person name="Wilson R.K."/>
        </authorList>
    </citation>
    <scope>NUCLEOTIDE SEQUENCE [LARGE SCALE GENOMIC DNA]</scope>
    <source>
        <strain evidence="8">PB2801</strain>
    </source>
</reference>
<dbReference type="eggNOG" id="KOG0972">
    <property type="taxonomic scope" value="Eukaryota"/>
</dbReference>
<accession>G0PJC4</accession>
<evidence type="ECO:0000313" key="7">
    <source>
        <dbReference type="EMBL" id="EGT59148.1"/>
    </source>
</evidence>
<dbReference type="EMBL" id="GL380671">
    <property type="protein sequence ID" value="EGT59148.1"/>
    <property type="molecule type" value="Genomic_DNA"/>
</dbReference>
<organism evidence="8">
    <name type="scientific">Caenorhabditis brenneri</name>
    <name type="common">Nematode worm</name>
    <dbReference type="NCBI Taxonomy" id="135651"/>
    <lineage>
        <taxon>Eukaryota</taxon>
        <taxon>Metazoa</taxon>
        <taxon>Ecdysozoa</taxon>
        <taxon>Nematoda</taxon>
        <taxon>Chromadorea</taxon>
        <taxon>Rhabditida</taxon>
        <taxon>Rhabditina</taxon>
        <taxon>Rhabditomorpha</taxon>
        <taxon>Rhabditoidea</taxon>
        <taxon>Rhabditidae</taxon>
        <taxon>Peloderinae</taxon>
        <taxon>Caenorhabditis</taxon>
    </lineage>
</organism>
<dbReference type="GO" id="GO:0005929">
    <property type="term" value="C:cilium"/>
    <property type="evidence" value="ECO:0007669"/>
    <property type="project" value="UniProtKB-SubCell"/>
</dbReference>
<dbReference type="HOGENOM" id="CLU_039132_0_0_1"/>
<evidence type="ECO:0000256" key="6">
    <source>
        <dbReference type="SAM" id="MobiDB-lite"/>
    </source>
</evidence>
<feature type="coiled-coil region" evidence="5">
    <location>
        <begin position="184"/>
        <end position="239"/>
    </location>
</feature>
<keyword evidence="4" id="KW-0966">Cell projection</keyword>
<evidence type="ECO:0000256" key="5">
    <source>
        <dbReference type="SAM" id="Coils"/>
    </source>
</evidence>
<dbReference type="InterPro" id="IPR019530">
    <property type="entry name" value="Intra-flagellar_transport_57"/>
</dbReference>
<dbReference type="Proteomes" id="UP000008068">
    <property type="component" value="Unassembled WGS sequence"/>
</dbReference>
<comment type="similarity">
    <text evidence="2">Belongs to the IFT57 family.</text>
</comment>
<dbReference type="AlphaFoldDB" id="G0PJC4"/>
<evidence type="ECO:0000256" key="2">
    <source>
        <dbReference type="ARBA" id="ARBA00009415"/>
    </source>
</evidence>
<evidence type="ECO:0000256" key="1">
    <source>
        <dbReference type="ARBA" id="ARBA00004138"/>
    </source>
</evidence>
<feature type="compositionally biased region" description="Acidic residues" evidence="6">
    <location>
        <begin position="46"/>
        <end position="79"/>
    </location>
</feature>
<dbReference type="OrthoDB" id="423881at2759"/>
<dbReference type="Pfam" id="PF10498">
    <property type="entry name" value="IFT57"/>
    <property type="match status" value="1"/>
</dbReference>
<evidence type="ECO:0000313" key="8">
    <source>
        <dbReference type="Proteomes" id="UP000008068"/>
    </source>
</evidence>
<dbReference type="InParanoid" id="G0PJC4"/>
<comment type="subcellular location">
    <subcellularLocation>
        <location evidence="1">Cell projection</location>
        <location evidence="1">Cilium</location>
    </subcellularLocation>
</comment>
<dbReference type="STRING" id="135651.G0PJC4"/>
<dbReference type="GO" id="GO:0005815">
    <property type="term" value="C:microtubule organizing center"/>
    <property type="evidence" value="ECO:0007669"/>
    <property type="project" value="TreeGrafter"/>
</dbReference>
<proteinExistence type="inferred from homology"/>
<protein>
    <submittedName>
        <fullName evidence="7">Uncharacterized protein</fullName>
    </submittedName>
</protein>
<keyword evidence="8" id="KW-1185">Reference proteome</keyword>
<dbReference type="GO" id="GO:0030992">
    <property type="term" value="C:intraciliary transport particle B"/>
    <property type="evidence" value="ECO:0007669"/>
    <property type="project" value="TreeGrafter"/>
</dbReference>
<dbReference type="FunCoup" id="G0PJC4">
    <property type="interactions" value="929"/>
</dbReference>
<name>G0PJC4_CAEBE</name>
<keyword evidence="5" id="KW-0175">Coiled coil</keyword>
<feature type="region of interest" description="Disordered" evidence="6">
    <location>
        <begin position="43"/>
        <end position="79"/>
    </location>
</feature>
<gene>
    <name evidence="7" type="ORF">CAEBREN_06971</name>
</gene>
<dbReference type="OMA" id="XGRTADF"/>
<evidence type="ECO:0000256" key="4">
    <source>
        <dbReference type="ARBA" id="ARBA00023273"/>
    </source>
</evidence>
<feature type="non-terminal residue" evidence="7">
    <location>
        <position position="1"/>
    </location>
</feature>
<keyword evidence="3" id="KW-0969">Cilium</keyword>